<dbReference type="Proteomes" id="UP000184609">
    <property type="component" value="Unassembled WGS sequence"/>
</dbReference>
<dbReference type="STRING" id="1073327.SAMN04488108_2413"/>
<name>A0A1M7ZE30_9BACT</name>
<dbReference type="InterPro" id="IPR045864">
    <property type="entry name" value="aa-tRNA-synth_II/BPL/LPL"/>
</dbReference>
<feature type="domain" description="BPL/LPL catalytic" evidence="2">
    <location>
        <begin position="3"/>
        <end position="188"/>
    </location>
</feature>
<dbReference type="NCBIfam" id="TIGR00121">
    <property type="entry name" value="birA_ligase"/>
    <property type="match status" value="1"/>
</dbReference>
<dbReference type="SUPFAM" id="SSF55681">
    <property type="entry name" value="Class II aaRS and biotin synthetases"/>
    <property type="match status" value="1"/>
</dbReference>
<sequence>MYKILANTIFLGKDVHFLSECHSTNDKALQLVRERTAKEGTIIITENQTLGKGQRGNTWSVEPGKNLTFSLVLRPDFLDVSEQFYLNMAISNSIYEVLVEYTSILQLKWPNDLIVPGFGKLGGILIENSLGSNGWEYAVVGLGLNVNQVDFPMEGPTSLRKVTGSELNLEELFRLLITRIERHYLTLKKREFKQIKNTYLSHLFLMDEWAEFQIPTGKFIGKIVGVDSFGRLEIESKNGEIQCFEFKTIQFPKYHS</sequence>
<gene>
    <name evidence="3" type="ORF">SAMN04488108_2413</name>
</gene>
<evidence type="ECO:0000256" key="1">
    <source>
        <dbReference type="ARBA" id="ARBA00022598"/>
    </source>
</evidence>
<dbReference type="InterPro" id="IPR004143">
    <property type="entry name" value="BPL_LPL_catalytic"/>
</dbReference>
<organism evidence="3 4">
    <name type="scientific">Algoriphagus zhangzhouensis</name>
    <dbReference type="NCBI Taxonomy" id="1073327"/>
    <lineage>
        <taxon>Bacteria</taxon>
        <taxon>Pseudomonadati</taxon>
        <taxon>Bacteroidota</taxon>
        <taxon>Cytophagia</taxon>
        <taxon>Cytophagales</taxon>
        <taxon>Cyclobacteriaceae</taxon>
        <taxon>Algoriphagus</taxon>
    </lineage>
</organism>
<dbReference type="CDD" id="cd16442">
    <property type="entry name" value="BPL"/>
    <property type="match status" value="1"/>
</dbReference>
<dbReference type="InterPro" id="IPR004408">
    <property type="entry name" value="Biotin_CoA_COase_ligase"/>
</dbReference>
<evidence type="ECO:0000313" key="4">
    <source>
        <dbReference type="Proteomes" id="UP000184609"/>
    </source>
</evidence>
<dbReference type="AlphaFoldDB" id="A0A1M7ZE30"/>
<proteinExistence type="predicted"/>
<evidence type="ECO:0000313" key="3">
    <source>
        <dbReference type="EMBL" id="SHO62936.1"/>
    </source>
</evidence>
<dbReference type="GO" id="GO:0004077">
    <property type="term" value="F:biotin--[biotin carboxyl-carrier protein] ligase activity"/>
    <property type="evidence" value="ECO:0007669"/>
    <property type="project" value="InterPro"/>
</dbReference>
<dbReference type="Pfam" id="PF03099">
    <property type="entry name" value="BPL_LplA_LipB"/>
    <property type="match status" value="1"/>
</dbReference>
<dbReference type="PANTHER" id="PTHR12835">
    <property type="entry name" value="BIOTIN PROTEIN LIGASE"/>
    <property type="match status" value="1"/>
</dbReference>
<evidence type="ECO:0000259" key="2">
    <source>
        <dbReference type="PROSITE" id="PS51733"/>
    </source>
</evidence>
<keyword evidence="1 3" id="KW-0436">Ligase</keyword>
<dbReference type="GO" id="GO:0005737">
    <property type="term" value="C:cytoplasm"/>
    <property type="evidence" value="ECO:0007669"/>
    <property type="project" value="TreeGrafter"/>
</dbReference>
<reference evidence="4" key="1">
    <citation type="submission" date="2016-12" db="EMBL/GenBank/DDBJ databases">
        <authorList>
            <person name="Varghese N."/>
            <person name="Submissions S."/>
        </authorList>
    </citation>
    <scope>NUCLEOTIDE SEQUENCE [LARGE SCALE GENOMIC DNA]</scope>
    <source>
        <strain evidence="4">DSM 25035</strain>
    </source>
</reference>
<dbReference type="OrthoDB" id="9807064at2"/>
<protein>
    <submittedName>
        <fullName evidence="3">BirA family transcriptional regulator, biotin operon repressor / biotin-[acetyl-CoA-carboxylase] ligase</fullName>
    </submittedName>
</protein>
<dbReference type="PROSITE" id="PS51733">
    <property type="entry name" value="BPL_LPL_CATALYTIC"/>
    <property type="match status" value="1"/>
</dbReference>
<dbReference type="PANTHER" id="PTHR12835:SF5">
    <property type="entry name" value="BIOTIN--PROTEIN LIGASE"/>
    <property type="match status" value="1"/>
</dbReference>
<dbReference type="Gene3D" id="3.30.930.10">
    <property type="entry name" value="Bira Bifunctional Protein, Domain 2"/>
    <property type="match status" value="1"/>
</dbReference>
<dbReference type="RefSeq" id="WP_073572053.1">
    <property type="nucleotide sequence ID" value="NZ_FRXN01000003.1"/>
</dbReference>
<keyword evidence="4" id="KW-1185">Reference proteome</keyword>
<accession>A0A1M7ZE30</accession>
<dbReference type="EMBL" id="FRXN01000003">
    <property type="protein sequence ID" value="SHO62936.1"/>
    <property type="molecule type" value="Genomic_DNA"/>
</dbReference>